<reference evidence="2" key="1">
    <citation type="submission" date="2023-08" db="EMBL/GenBank/DDBJ databases">
        <title>A de novo genome assembly of Solanum verrucosum Schlechtendal, a Mexican diploid species geographically isolated from the other diploid A-genome species in potato relatives.</title>
        <authorList>
            <person name="Hosaka K."/>
        </authorList>
    </citation>
    <scope>NUCLEOTIDE SEQUENCE</scope>
    <source>
        <tissue evidence="2">Young leaves</tissue>
    </source>
</reference>
<dbReference type="Pfam" id="PF13966">
    <property type="entry name" value="zf-RVT"/>
    <property type="match status" value="1"/>
</dbReference>
<name>A0AAF0TN19_SOLVR</name>
<dbReference type="InterPro" id="IPR026960">
    <property type="entry name" value="RVT-Znf"/>
</dbReference>
<dbReference type="PANTHER" id="PTHR33116:SF84">
    <property type="entry name" value="RNA-DIRECTED DNA POLYMERASE"/>
    <property type="match status" value="1"/>
</dbReference>
<evidence type="ECO:0000313" key="3">
    <source>
        <dbReference type="Proteomes" id="UP001234989"/>
    </source>
</evidence>
<accession>A0AAF0TN19</accession>
<sequence length="422" mass="49631">MEALAHFNAATGLEANLEKSNVYLARVDERVKMQILARTGFSEGVFPIKYLGLPLSPKKWKKIECWSLIDKITHRIKVTYSKQLSYAGRLQVINAVLFSIHSFWGAVFILPQSILKKVDQICRDFLWGSSADKKKVALVAWDKVCLPKRQGGLNIKGCSNWNKASVGQLLWQIIVNKESLWVKWVHDIYMKNDTSIWTHKTPIDCSWYWRKINALKEHMQGWYNHRRYMLTQTGKYSITKSYQALMGTKPRWNIAELVWTSMAIPKHRFMTWLAVQGRLLTQERKLRLQIQVEDIACCLCEEKVMETNVHLFEDCKWTSTVWQAMHQWIEVPVHNIGIVQVLENIKGNRWKQFKKEIMAAICGAIIYHTWRARNWRRFRDIRVHTEEAVTQIKKEISERLHLLSSSKRANKCRHFIQHLLCN</sequence>
<dbReference type="EMBL" id="CP133615">
    <property type="protein sequence ID" value="WMV26467.1"/>
    <property type="molecule type" value="Genomic_DNA"/>
</dbReference>
<dbReference type="Proteomes" id="UP001234989">
    <property type="component" value="Chromosome 4"/>
</dbReference>
<feature type="domain" description="Reverse transcriptase zinc-binding" evidence="1">
    <location>
        <begin position="236"/>
        <end position="322"/>
    </location>
</feature>
<proteinExistence type="predicted"/>
<dbReference type="PANTHER" id="PTHR33116">
    <property type="entry name" value="REVERSE TRANSCRIPTASE ZINC-BINDING DOMAIN-CONTAINING PROTEIN-RELATED-RELATED"/>
    <property type="match status" value="1"/>
</dbReference>
<keyword evidence="3" id="KW-1185">Reference proteome</keyword>
<gene>
    <name evidence="2" type="ORF">MTR67_019852</name>
</gene>
<evidence type="ECO:0000313" key="2">
    <source>
        <dbReference type="EMBL" id="WMV26467.1"/>
    </source>
</evidence>
<protein>
    <recommendedName>
        <fullName evidence="1">Reverse transcriptase zinc-binding domain-containing protein</fullName>
    </recommendedName>
</protein>
<organism evidence="2 3">
    <name type="scientific">Solanum verrucosum</name>
    <dbReference type="NCBI Taxonomy" id="315347"/>
    <lineage>
        <taxon>Eukaryota</taxon>
        <taxon>Viridiplantae</taxon>
        <taxon>Streptophyta</taxon>
        <taxon>Embryophyta</taxon>
        <taxon>Tracheophyta</taxon>
        <taxon>Spermatophyta</taxon>
        <taxon>Magnoliopsida</taxon>
        <taxon>eudicotyledons</taxon>
        <taxon>Gunneridae</taxon>
        <taxon>Pentapetalae</taxon>
        <taxon>asterids</taxon>
        <taxon>lamiids</taxon>
        <taxon>Solanales</taxon>
        <taxon>Solanaceae</taxon>
        <taxon>Solanoideae</taxon>
        <taxon>Solaneae</taxon>
        <taxon>Solanum</taxon>
    </lineage>
</organism>
<dbReference type="AlphaFoldDB" id="A0AAF0TN19"/>
<evidence type="ECO:0000259" key="1">
    <source>
        <dbReference type="Pfam" id="PF13966"/>
    </source>
</evidence>